<organism evidence="1 2">
    <name type="scientific">Bowdeniella nasicola</name>
    <dbReference type="NCBI Taxonomy" id="208480"/>
    <lineage>
        <taxon>Bacteria</taxon>
        <taxon>Bacillati</taxon>
        <taxon>Actinomycetota</taxon>
        <taxon>Actinomycetes</taxon>
        <taxon>Actinomycetales</taxon>
        <taxon>Actinomycetaceae</taxon>
        <taxon>Bowdeniella</taxon>
    </lineage>
</organism>
<evidence type="ECO:0000313" key="2">
    <source>
        <dbReference type="Proteomes" id="UP000199288"/>
    </source>
</evidence>
<dbReference type="EMBL" id="FNQV01000020">
    <property type="protein sequence ID" value="SEA76250.1"/>
    <property type="molecule type" value="Genomic_DNA"/>
</dbReference>
<evidence type="ECO:0000313" key="1">
    <source>
        <dbReference type="EMBL" id="SEA76250.1"/>
    </source>
</evidence>
<dbReference type="Gene3D" id="1.10.10.60">
    <property type="entry name" value="Homeodomain-like"/>
    <property type="match status" value="1"/>
</dbReference>
<protein>
    <recommendedName>
        <fullName evidence="3">Helix-turn-helix domain of resolvase</fullName>
    </recommendedName>
</protein>
<sequence length="39" mass="4047">MIALYQSGLSLAAVGKNLGINASTVLKYLRANGVPKRSA</sequence>
<proteinExistence type="predicted"/>
<reference evidence="2" key="1">
    <citation type="submission" date="2016-10" db="EMBL/GenBank/DDBJ databases">
        <authorList>
            <person name="Varghese N."/>
            <person name="Submissions S."/>
        </authorList>
    </citation>
    <scope>NUCLEOTIDE SEQUENCE [LARGE SCALE GENOMIC DNA]</scope>
    <source>
        <strain evidence="2">KPR-1</strain>
    </source>
</reference>
<keyword evidence="2" id="KW-1185">Reference proteome</keyword>
<evidence type="ECO:0008006" key="3">
    <source>
        <dbReference type="Google" id="ProtNLM"/>
    </source>
</evidence>
<dbReference type="Proteomes" id="UP000199288">
    <property type="component" value="Unassembled WGS sequence"/>
</dbReference>
<gene>
    <name evidence="1" type="ORF">SAMN02910418_02357</name>
</gene>
<accession>A0A1H4DV56</accession>
<name>A0A1H4DV56_9ACTO</name>
<dbReference type="AlphaFoldDB" id="A0A1H4DV56"/>